<keyword evidence="2 4" id="KW-1133">Transmembrane helix</keyword>
<dbReference type="EMBL" id="RQXW01000001">
    <property type="protein sequence ID" value="RTE67741.1"/>
    <property type="molecule type" value="Genomic_DNA"/>
</dbReference>
<feature type="domain" description="Major facilitator superfamily (MFS) profile" evidence="5">
    <location>
        <begin position="8"/>
        <end position="396"/>
    </location>
</feature>
<dbReference type="OrthoDB" id="146345at2"/>
<dbReference type="RefSeq" id="WP_126156951.1">
    <property type="nucleotide sequence ID" value="NZ_RQXW01000001.1"/>
</dbReference>
<feature type="transmembrane region" description="Helical" evidence="4">
    <location>
        <begin position="45"/>
        <end position="61"/>
    </location>
</feature>
<feature type="transmembrane region" description="Helical" evidence="4">
    <location>
        <begin position="7"/>
        <end position="25"/>
    </location>
</feature>
<feature type="transmembrane region" description="Helical" evidence="4">
    <location>
        <begin position="373"/>
        <end position="391"/>
    </location>
</feature>
<dbReference type="GO" id="GO:0022857">
    <property type="term" value="F:transmembrane transporter activity"/>
    <property type="evidence" value="ECO:0007669"/>
    <property type="project" value="InterPro"/>
</dbReference>
<dbReference type="AlphaFoldDB" id="A0A430KW62"/>
<evidence type="ECO:0000256" key="1">
    <source>
        <dbReference type="ARBA" id="ARBA00022692"/>
    </source>
</evidence>
<feature type="transmembrane region" description="Helical" evidence="4">
    <location>
        <begin position="341"/>
        <end position="361"/>
    </location>
</feature>
<protein>
    <submittedName>
        <fullName evidence="6">MFS transporter</fullName>
    </submittedName>
</protein>
<dbReference type="Proteomes" id="UP000283087">
    <property type="component" value="Unassembled WGS sequence"/>
</dbReference>
<feature type="transmembrane region" description="Helical" evidence="4">
    <location>
        <begin position="251"/>
        <end position="270"/>
    </location>
</feature>
<evidence type="ECO:0000313" key="7">
    <source>
        <dbReference type="Proteomes" id="UP000283087"/>
    </source>
</evidence>
<feature type="transmembrane region" description="Helical" evidence="4">
    <location>
        <begin position="217"/>
        <end position="239"/>
    </location>
</feature>
<dbReference type="InterPro" id="IPR036259">
    <property type="entry name" value="MFS_trans_sf"/>
</dbReference>
<sequence>MTKPIKLLSLFVIAACLILAINFGIRSSMGFFMAPISNEFGYGREVFALSLALQNLCWGLFQPFTGAFADRFGTFRTLVIGTLVYALGIYLTATTDSVWSLHTGAGILIGMGIAGTGFGVILPALARMVAPEKRAFALGLGTAAGSAGQLMVIPLAQSFIASYGWQTALLFMAGGALLMIVLATRFRHIEEVGESDESATSQSLPEALSEACRHHHYWLLIAGFFVCGFQLAFITVHMPSFLADSGFDMSVAVNSLSLIGLFNIVGCLLFGSWSGRYSKKNLLGIIYILRAIVITLFMLLPITTTTVYLFSMATGFLWLATVPATSGLVAQMFGLKHMGTLYGIVFLNHQLGSFVGVWIGGYMFDKTGSYNSIWWAAAALALLTAVMHIFIDERPVKRLREKVLEDRRLAASA</sequence>
<dbReference type="PROSITE" id="PS50850">
    <property type="entry name" value="MFS"/>
    <property type="match status" value="1"/>
</dbReference>
<feature type="transmembrane region" description="Helical" evidence="4">
    <location>
        <begin position="73"/>
        <end position="93"/>
    </location>
</feature>
<name>A0A430KW62_9GAMM</name>
<evidence type="ECO:0000259" key="5">
    <source>
        <dbReference type="PROSITE" id="PS50850"/>
    </source>
</evidence>
<feature type="transmembrane region" description="Helical" evidence="4">
    <location>
        <begin position="105"/>
        <end position="125"/>
    </location>
</feature>
<dbReference type="PANTHER" id="PTHR11360:SF284">
    <property type="entry name" value="EG:103B4.3 PROTEIN-RELATED"/>
    <property type="match status" value="1"/>
</dbReference>
<keyword evidence="1 4" id="KW-0812">Transmembrane</keyword>
<dbReference type="InterPro" id="IPR020846">
    <property type="entry name" value="MFS_dom"/>
</dbReference>
<dbReference type="CDD" id="cd17355">
    <property type="entry name" value="MFS_YcxA_like"/>
    <property type="match status" value="1"/>
</dbReference>
<feature type="transmembrane region" description="Helical" evidence="4">
    <location>
        <begin position="308"/>
        <end position="329"/>
    </location>
</feature>
<gene>
    <name evidence="6" type="ORF">EH243_01975</name>
</gene>
<keyword evidence="3 4" id="KW-0472">Membrane</keyword>
<organism evidence="6 7">
    <name type="scientific">Amphritea opalescens</name>
    <dbReference type="NCBI Taxonomy" id="2490544"/>
    <lineage>
        <taxon>Bacteria</taxon>
        <taxon>Pseudomonadati</taxon>
        <taxon>Pseudomonadota</taxon>
        <taxon>Gammaproteobacteria</taxon>
        <taxon>Oceanospirillales</taxon>
        <taxon>Oceanospirillaceae</taxon>
        <taxon>Amphritea</taxon>
    </lineage>
</organism>
<dbReference type="InterPro" id="IPR011701">
    <property type="entry name" value="MFS"/>
</dbReference>
<dbReference type="PANTHER" id="PTHR11360">
    <property type="entry name" value="MONOCARBOXYLATE TRANSPORTER"/>
    <property type="match status" value="1"/>
</dbReference>
<feature type="transmembrane region" description="Helical" evidence="4">
    <location>
        <begin position="163"/>
        <end position="183"/>
    </location>
</feature>
<feature type="transmembrane region" description="Helical" evidence="4">
    <location>
        <begin position="137"/>
        <end position="157"/>
    </location>
</feature>
<dbReference type="InterPro" id="IPR050327">
    <property type="entry name" value="Proton-linked_MCT"/>
</dbReference>
<dbReference type="SUPFAM" id="SSF103473">
    <property type="entry name" value="MFS general substrate transporter"/>
    <property type="match status" value="1"/>
</dbReference>
<evidence type="ECO:0000256" key="4">
    <source>
        <dbReference type="SAM" id="Phobius"/>
    </source>
</evidence>
<accession>A0A430KW62</accession>
<dbReference type="Pfam" id="PF07690">
    <property type="entry name" value="MFS_1"/>
    <property type="match status" value="1"/>
</dbReference>
<proteinExistence type="predicted"/>
<evidence type="ECO:0000256" key="3">
    <source>
        <dbReference type="ARBA" id="ARBA00023136"/>
    </source>
</evidence>
<keyword evidence="7" id="KW-1185">Reference proteome</keyword>
<evidence type="ECO:0000256" key="2">
    <source>
        <dbReference type="ARBA" id="ARBA00022989"/>
    </source>
</evidence>
<comment type="caution">
    <text evidence="6">The sequence shown here is derived from an EMBL/GenBank/DDBJ whole genome shotgun (WGS) entry which is preliminary data.</text>
</comment>
<feature type="transmembrane region" description="Helical" evidence="4">
    <location>
        <begin position="282"/>
        <end position="302"/>
    </location>
</feature>
<reference evidence="6 7" key="1">
    <citation type="submission" date="2018-11" db="EMBL/GenBank/DDBJ databases">
        <title>The draft genome sequence of Amphritea opalescens ANRC-JH13T.</title>
        <authorList>
            <person name="Fang Z."/>
            <person name="Zhang Y."/>
            <person name="Han X."/>
        </authorList>
    </citation>
    <scope>NUCLEOTIDE SEQUENCE [LARGE SCALE GENOMIC DNA]</scope>
    <source>
        <strain evidence="6 7">ANRC-JH13</strain>
    </source>
</reference>
<evidence type="ECO:0000313" key="6">
    <source>
        <dbReference type="EMBL" id="RTE67741.1"/>
    </source>
</evidence>
<dbReference type="Gene3D" id="1.20.1250.20">
    <property type="entry name" value="MFS general substrate transporter like domains"/>
    <property type="match status" value="1"/>
</dbReference>